<dbReference type="RefSeq" id="WP_205362810.1">
    <property type="nucleotide sequence ID" value="NZ_JADKYB010000026.1"/>
</dbReference>
<dbReference type="EMBL" id="JADKYB010000026">
    <property type="protein sequence ID" value="MBM9509562.1"/>
    <property type="molecule type" value="Genomic_DNA"/>
</dbReference>
<protein>
    <submittedName>
        <fullName evidence="2">Uncharacterized protein</fullName>
    </submittedName>
</protein>
<organism evidence="2 3">
    <name type="scientific">Actinacidiphila acididurans</name>
    <dbReference type="NCBI Taxonomy" id="2784346"/>
    <lineage>
        <taxon>Bacteria</taxon>
        <taxon>Bacillati</taxon>
        <taxon>Actinomycetota</taxon>
        <taxon>Actinomycetes</taxon>
        <taxon>Kitasatosporales</taxon>
        <taxon>Streptomycetaceae</taxon>
        <taxon>Actinacidiphila</taxon>
    </lineage>
</organism>
<evidence type="ECO:0000256" key="1">
    <source>
        <dbReference type="SAM" id="MobiDB-lite"/>
    </source>
</evidence>
<evidence type="ECO:0000313" key="2">
    <source>
        <dbReference type="EMBL" id="MBM9509562.1"/>
    </source>
</evidence>
<feature type="region of interest" description="Disordered" evidence="1">
    <location>
        <begin position="150"/>
        <end position="172"/>
    </location>
</feature>
<evidence type="ECO:0000313" key="3">
    <source>
        <dbReference type="Proteomes" id="UP000749040"/>
    </source>
</evidence>
<accession>A0ABS2U2I5</accession>
<dbReference type="Proteomes" id="UP000749040">
    <property type="component" value="Unassembled WGS sequence"/>
</dbReference>
<name>A0ABS2U2I5_9ACTN</name>
<sequence length="172" mass="18421">MDLAAQLAEVDRLRRLPFPAQRVREGAVVGGPGFHIEDLAVSEDFHDSDPARRAEAEEDFTVWCQALVDLLGTRWGEPETVDLYAILIRSMDGEEVPAPLDELCGYVPEMYGWLVGERWIALGVGQWDGGLPLQLVLAVGERTAYERAVRPGPGAAGGAGPAAADGPRADGG</sequence>
<reference evidence="2 3" key="1">
    <citation type="submission" date="2021-01" db="EMBL/GenBank/DDBJ databases">
        <title>Streptomyces acididurans sp. nov., isolated from a peat swamp forest soil.</title>
        <authorList>
            <person name="Chantavorakit T."/>
            <person name="Duangmal K."/>
        </authorList>
    </citation>
    <scope>NUCLEOTIDE SEQUENCE [LARGE SCALE GENOMIC DNA]</scope>
    <source>
        <strain evidence="2 3">KK5PA1</strain>
    </source>
</reference>
<proteinExistence type="predicted"/>
<keyword evidence="3" id="KW-1185">Reference proteome</keyword>
<comment type="caution">
    <text evidence="2">The sequence shown here is derived from an EMBL/GenBank/DDBJ whole genome shotgun (WGS) entry which is preliminary data.</text>
</comment>
<gene>
    <name evidence="2" type="ORF">ITX44_34430</name>
</gene>